<sequence length="56" mass="6322">MDGSRLCSSNLNGLILLEIECIRSIVGILIVLILIDLYMLVNIKNMSLTPKHMKHK</sequence>
<keyword evidence="1" id="KW-0472">Membrane</keyword>
<keyword evidence="1" id="KW-1133">Transmembrane helix</keyword>
<organism evidence="2 3">
    <name type="scientific">Solanum bulbocastanum</name>
    <name type="common">Wild potato</name>
    <dbReference type="NCBI Taxonomy" id="147425"/>
    <lineage>
        <taxon>Eukaryota</taxon>
        <taxon>Viridiplantae</taxon>
        <taxon>Streptophyta</taxon>
        <taxon>Embryophyta</taxon>
        <taxon>Tracheophyta</taxon>
        <taxon>Spermatophyta</taxon>
        <taxon>Magnoliopsida</taxon>
        <taxon>eudicotyledons</taxon>
        <taxon>Gunneridae</taxon>
        <taxon>Pentapetalae</taxon>
        <taxon>asterids</taxon>
        <taxon>lamiids</taxon>
        <taxon>Solanales</taxon>
        <taxon>Solanaceae</taxon>
        <taxon>Solanoideae</taxon>
        <taxon>Solaneae</taxon>
        <taxon>Solanum</taxon>
    </lineage>
</organism>
<accession>A0AAN8SUZ7</accession>
<evidence type="ECO:0000313" key="3">
    <source>
        <dbReference type="Proteomes" id="UP001371456"/>
    </source>
</evidence>
<gene>
    <name evidence="2" type="ORF">RDI58_026905</name>
</gene>
<keyword evidence="1" id="KW-0812">Transmembrane</keyword>
<dbReference type="EMBL" id="JBANQN010000011">
    <property type="protein sequence ID" value="KAK6775904.1"/>
    <property type="molecule type" value="Genomic_DNA"/>
</dbReference>
<name>A0AAN8SUZ7_SOLBU</name>
<evidence type="ECO:0000256" key="1">
    <source>
        <dbReference type="SAM" id="Phobius"/>
    </source>
</evidence>
<reference evidence="2 3" key="1">
    <citation type="submission" date="2024-02" db="EMBL/GenBank/DDBJ databases">
        <title>de novo genome assembly of Solanum bulbocastanum strain 11H21.</title>
        <authorList>
            <person name="Hosaka A.J."/>
        </authorList>
    </citation>
    <scope>NUCLEOTIDE SEQUENCE [LARGE SCALE GENOMIC DNA]</scope>
    <source>
        <tissue evidence="2">Young leaves</tissue>
    </source>
</reference>
<dbReference type="Proteomes" id="UP001371456">
    <property type="component" value="Unassembled WGS sequence"/>
</dbReference>
<protein>
    <submittedName>
        <fullName evidence="2">Uncharacterized protein</fullName>
    </submittedName>
</protein>
<feature type="transmembrane region" description="Helical" evidence="1">
    <location>
        <begin position="22"/>
        <end position="41"/>
    </location>
</feature>
<dbReference type="AlphaFoldDB" id="A0AAN8SUZ7"/>
<comment type="caution">
    <text evidence="2">The sequence shown here is derived from an EMBL/GenBank/DDBJ whole genome shotgun (WGS) entry which is preliminary data.</text>
</comment>
<evidence type="ECO:0000313" key="2">
    <source>
        <dbReference type="EMBL" id="KAK6775904.1"/>
    </source>
</evidence>
<proteinExistence type="predicted"/>
<keyword evidence="3" id="KW-1185">Reference proteome</keyword>